<dbReference type="InterPro" id="IPR039532">
    <property type="entry name" value="TetR_C_Firmicutes"/>
</dbReference>
<evidence type="ECO:0000313" key="4">
    <source>
        <dbReference type="EMBL" id="ASN59460.1"/>
    </source>
</evidence>
<dbReference type="RefSeq" id="WP_089556307.1">
    <property type="nucleotide sequence ID" value="NZ_CP022474.1"/>
</dbReference>
<keyword evidence="5" id="KW-0808">Transferase</keyword>
<dbReference type="PANTHER" id="PTHR43479">
    <property type="entry name" value="ACREF/ENVCD OPERON REPRESSOR-RELATED"/>
    <property type="match status" value="1"/>
</dbReference>
<dbReference type="PANTHER" id="PTHR43479:SF7">
    <property type="entry name" value="TETR-FAMILY TRANSCRIPTIONAL REGULATOR"/>
    <property type="match status" value="1"/>
</dbReference>
<feature type="DNA-binding region" description="H-T-H motif" evidence="2">
    <location>
        <begin position="26"/>
        <end position="45"/>
    </location>
</feature>
<dbReference type="InterPro" id="IPR001647">
    <property type="entry name" value="HTH_TetR"/>
</dbReference>
<dbReference type="InterPro" id="IPR050624">
    <property type="entry name" value="HTH-type_Tx_Regulator"/>
</dbReference>
<dbReference type="GO" id="GO:0016301">
    <property type="term" value="F:kinase activity"/>
    <property type="evidence" value="ECO:0007669"/>
    <property type="project" value="UniProtKB-KW"/>
</dbReference>
<reference evidence="5 7" key="2">
    <citation type="submission" date="2018-07" db="EMBL/GenBank/DDBJ databases">
        <title>Lactobacillus curvatus genome sequence.</title>
        <authorList>
            <person name="Prechtl R."/>
        </authorList>
    </citation>
    <scope>NUCLEOTIDE SEQUENCE [LARGE SCALE GENOMIC DNA]</scope>
    <source>
        <strain evidence="5 7">TMW 1.1928</strain>
    </source>
</reference>
<proteinExistence type="predicted"/>
<evidence type="ECO:0000313" key="6">
    <source>
        <dbReference type="Proteomes" id="UP000199749"/>
    </source>
</evidence>
<dbReference type="Proteomes" id="UP000257607">
    <property type="component" value="Chromosome"/>
</dbReference>
<evidence type="ECO:0000259" key="3">
    <source>
        <dbReference type="PROSITE" id="PS50977"/>
    </source>
</evidence>
<dbReference type="PROSITE" id="PS50977">
    <property type="entry name" value="HTH_TETR_2"/>
    <property type="match status" value="1"/>
</dbReference>
<dbReference type="Proteomes" id="UP000199749">
    <property type="component" value="Chromosome"/>
</dbReference>
<gene>
    <name evidence="4" type="ORF">CG419_01955</name>
    <name evidence="5" type="ORF">DT351_02020</name>
</gene>
<dbReference type="InterPro" id="IPR012738">
    <property type="entry name" value="Tscrpt_reg_DhaS"/>
</dbReference>
<reference evidence="4 6" key="1">
    <citation type="submission" date="2017-07" db="EMBL/GenBank/DDBJ databases">
        <title>Lactobacillus curvatus MRS6 whole genome.</title>
        <authorList>
            <person name="Jans C."/>
            <person name="Lagler S."/>
            <person name="Lacroix C."/>
            <person name="Meile L."/>
            <person name="Stevens M.J.A."/>
        </authorList>
    </citation>
    <scope>NUCLEOTIDE SEQUENCE [LARGE SCALE GENOMIC DNA]</scope>
    <source>
        <strain evidence="4 6">MRS6</strain>
    </source>
</reference>
<name>A0A221RT20_LATCU</name>
<dbReference type="EMBL" id="CP031003">
    <property type="protein sequence ID" value="AXN35209.1"/>
    <property type="molecule type" value="Genomic_DNA"/>
</dbReference>
<dbReference type="SUPFAM" id="SSF46689">
    <property type="entry name" value="Homeodomain-like"/>
    <property type="match status" value="1"/>
</dbReference>
<dbReference type="GO" id="GO:0003677">
    <property type="term" value="F:DNA binding"/>
    <property type="evidence" value="ECO:0007669"/>
    <property type="project" value="UniProtKB-UniRule"/>
</dbReference>
<accession>A0A221RT20</accession>
<protein>
    <submittedName>
        <fullName evidence="5">Dihydroxyacetone kinase transcriptional activator DhaS</fullName>
    </submittedName>
</protein>
<dbReference type="Gene3D" id="1.10.357.10">
    <property type="entry name" value="Tetracycline Repressor, domain 2"/>
    <property type="match status" value="1"/>
</dbReference>
<evidence type="ECO:0000256" key="1">
    <source>
        <dbReference type="ARBA" id="ARBA00023125"/>
    </source>
</evidence>
<evidence type="ECO:0000256" key="2">
    <source>
        <dbReference type="PROSITE-ProRule" id="PRU00335"/>
    </source>
</evidence>
<dbReference type="Pfam" id="PF14278">
    <property type="entry name" value="TetR_C_8"/>
    <property type="match status" value="1"/>
</dbReference>
<sequence>MTQTTQQTIATAFKQLMVEQPFNKISVTTIMNKTGIRRQTFYDYFPDKYALLDWIYDQEIGVYIDEHLSYIHWTQVLAQLFNYFDANRAFYQNALSIEGQNAFERHFIHHVHQLINRIIQDLASAHHITLSTDYQAFLLSFLSNALVAYTAEWLRSRHPQSVSKVITALKMTLTDTINGLLLRTGHLYEQR</sequence>
<feature type="domain" description="HTH tetR-type" evidence="3">
    <location>
        <begin position="3"/>
        <end position="63"/>
    </location>
</feature>
<dbReference type="InterPro" id="IPR009057">
    <property type="entry name" value="Homeodomain-like_sf"/>
</dbReference>
<organism evidence="5 7">
    <name type="scientific">Latilactobacillus curvatus</name>
    <name type="common">Lactobacillus curvatus</name>
    <dbReference type="NCBI Taxonomy" id="28038"/>
    <lineage>
        <taxon>Bacteria</taxon>
        <taxon>Bacillati</taxon>
        <taxon>Bacillota</taxon>
        <taxon>Bacilli</taxon>
        <taxon>Lactobacillales</taxon>
        <taxon>Lactobacillaceae</taxon>
        <taxon>Latilactobacillus</taxon>
    </lineage>
</organism>
<dbReference type="NCBIfam" id="TIGR02366">
    <property type="entry name" value="DHAK_reg"/>
    <property type="match status" value="1"/>
</dbReference>
<evidence type="ECO:0000313" key="5">
    <source>
        <dbReference type="EMBL" id="AXN35209.1"/>
    </source>
</evidence>
<dbReference type="Pfam" id="PF00440">
    <property type="entry name" value="TetR_N"/>
    <property type="match status" value="1"/>
</dbReference>
<keyword evidence="1 2" id="KW-0238">DNA-binding</keyword>
<dbReference type="EMBL" id="CP022474">
    <property type="protein sequence ID" value="ASN59460.1"/>
    <property type="molecule type" value="Genomic_DNA"/>
</dbReference>
<keyword evidence="5" id="KW-0418">Kinase</keyword>
<dbReference type="AlphaFoldDB" id="A0A221RT20"/>
<evidence type="ECO:0000313" key="7">
    <source>
        <dbReference type="Proteomes" id="UP000257607"/>
    </source>
</evidence>